<dbReference type="EMBL" id="PFDW01000060">
    <property type="protein sequence ID" value="PJE58059.1"/>
    <property type="molecule type" value="Genomic_DNA"/>
</dbReference>
<sequence>MELKKINLKTNTTVAIGAFLIIGSISALAIGVYSSDSAREKADKNAVTAYFEEMEDNPSLSANFNREVSAGQNGALFLETAVTASKATTLDSLEFKAKLGKNLLDNVSNWSLYKITDNASGRTKKLISTGKIKSGNLVFNKLNLNLKNNKAVSLRIKGDIKNNIPSGVIKLNTVSGTLEKEKNQKKADKLKINSKVNYPKVIVIGKDKISTLKVNKPKAGSKVKIGSPLEITWKSSKYPASTPISLMLYREVNIGGVSVDEMVEIIGINLANDGNESWIVPDTLTEGNSYFVKIGCGLGQSFDYGCEGASGENFSIVK</sequence>
<dbReference type="Pfam" id="PF10342">
    <property type="entry name" value="Kre9_KNH"/>
    <property type="match status" value="1"/>
</dbReference>
<evidence type="ECO:0000313" key="4">
    <source>
        <dbReference type="EMBL" id="PJE58059.1"/>
    </source>
</evidence>
<keyword evidence="2" id="KW-0812">Transmembrane</keyword>
<evidence type="ECO:0000259" key="3">
    <source>
        <dbReference type="Pfam" id="PF10342"/>
    </source>
</evidence>
<gene>
    <name evidence="4" type="ORF">COU81_02825</name>
</gene>
<keyword evidence="1" id="KW-0732">Signal</keyword>
<evidence type="ECO:0000256" key="1">
    <source>
        <dbReference type="ARBA" id="ARBA00022729"/>
    </source>
</evidence>
<organism evidence="4 5">
    <name type="scientific">Candidatus Portnoybacteria bacterium CG10_big_fil_rev_8_21_14_0_10_36_7</name>
    <dbReference type="NCBI Taxonomy" id="1974812"/>
    <lineage>
        <taxon>Bacteria</taxon>
        <taxon>Candidatus Portnoyibacteriota</taxon>
    </lineage>
</organism>
<evidence type="ECO:0000256" key="2">
    <source>
        <dbReference type="SAM" id="Phobius"/>
    </source>
</evidence>
<comment type="caution">
    <text evidence="4">The sequence shown here is derived from an EMBL/GenBank/DDBJ whole genome shotgun (WGS) entry which is preliminary data.</text>
</comment>
<keyword evidence="2" id="KW-1133">Transmembrane helix</keyword>
<name>A0A2M8KDS1_9BACT</name>
<dbReference type="Proteomes" id="UP000231450">
    <property type="component" value="Unassembled WGS sequence"/>
</dbReference>
<dbReference type="AlphaFoldDB" id="A0A2M8KDS1"/>
<protein>
    <recommendedName>
        <fullName evidence="3">Yeast cell wall synthesis Kre9/Knh1-like N-terminal domain-containing protein</fullName>
    </recommendedName>
</protein>
<feature type="transmembrane region" description="Helical" evidence="2">
    <location>
        <begin position="12"/>
        <end position="33"/>
    </location>
</feature>
<proteinExistence type="predicted"/>
<keyword evidence="2" id="KW-0472">Membrane</keyword>
<feature type="domain" description="Yeast cell wall synthesis Kre9/Knh1-like N-terminal" evidence="3">
    <location>
        <begin position="216"/>
        <end position="294"/>
    </location>
</feature>
<dbReference type="InterPro" id="IPR018466">
    <property type="entry name" value="Kre9/Knh1-like_N"/>
</dbReference>
<evidence type="ECO:0000313" key="5">
    <source>
        <dbReference type="Proteomes" id="UP000231450"/>
    </source>
</evidence>
<accession>A0A2M8KDS1</accession>
<reference evidence="5" key="1">
    <citation type="submission" date="2017-09" db="EMBL/GenBank/DDBJ databases">
        <title>Depth-based differentiation of microbial function through sediment-hosted aquifers and enrichment of novel symbionts in the deep terrestrial subsurface.</title>
        <authorList>
            <person name="Probst A.J."/>
            <person name="Ladd B."/>
            <person name="Jarett J.K."/>
            <person name="Geller-Mcgrath D.E."/>
            <person name="Sieber C.M.K."/>
            <person name="Emerson J.B."/>
            <person name="Anantharaman K."/>
            <person name="Thomas B.C."/>
            <person name="Malmstrom R."/>
            <person name="Stieglmeier M."/>
            <person name="Klingl A."/>
            <person name="Woyke T."/>
            <person name="Ryan C.M."/>
            <person name="Banfield J.F."/>
        </authorList>
    </citation>
    <scope>NUCLEOTIDE SEQUENCE [LARGE SCALE GENOMIC DNA]</scope>
</reference>